<dbReference type="Proteomes" id="UP000616769">
    <property type="component" value="Unassembled WGS sequence"/>
</dbReference>
<evidence type="ECO:0000313" key="2">
    <source>
        <dbReference type="EMBL" id="KPM02140.1"/>
    </source>
</evidence>
<protein>
    <submittedName>
        <fullName evidence="2">Uncharacterized protein</fullName>
    </submittedName>
</protein>
<accession>A0A131ZVN5</accession>
<proteinExistence type="predicted"/>
<feature type="compositionally biased region" description="Low complexity" evidence="1">
    <location>
        <begin position="102"/>
        <end position="111"/>
    </location>
</feature>
<feature type="compositionally biased region" description="Basic residues" evidence="1">
    <location>
        <begin position="70"/>
        <end position="80"/>
    </location>
</feature>
<feature type="compositionally biased region" description="Basic residues" evidence="1">
    <location>
        <begin position="1"/>
        <end position="11"/>
    </location>
</feature>
<feature type="compositionally biased region" description="Acidic residues" evidence="1">
    <location>
        <begin position="33"/>
        <end position="44"/>
    </location>
</feature>
<organism evidence="2 3">
    <name type="scientific">Sarcoptes scabiei</name>
    <name type="common">Itch mite</name>
    <name type="synonym">Acarus scabiei</name>
    <dbReference type="NCBI Taxonomy" id="52283"/>
    <lineage>
        <taxon>Eukaryota</taxon>
        <taxon>Metazoa</taxon>
        <taxon>Ecdysozoa</taxon>
        <taxon>Arthropoda</taxon>
        <taxon>Chelicerata</taxon>
        <taxon>Arachnida</taxon>
        <taxon>Acari</taxon>
        <taxon>Acariformes</taxon>
        <taxon>Sarcoptiformes</taxon>
        <taxon>Astigmata</taxon>
        <taxon>Psoroptidia</taxon>
        <taxon>Sarcoptoidea</taxon>
        <taxon>Sarcoptidae</taxon>
        <taxon>Sarcoptinae</taxon>
        <taxon>Sarcoptes</taxon>
    </lineage>
</organism>
<dbReference type="VEuPathDB" id="VectorBase:SSCA004526"/>
<feature type="region of interest" description="Disordered" evidence="1">
    <location>
        <begin position="1"/>
        <end position="115"/>
    </location>
</feature>
<evidence type="ECO:0000256" key="1">
    <source>
        <dbReference type="SAM" id="MobiDB-lite"/>
    </source>
</evidence>
<feature type="compositionally biased region" description="Polar residues" evidence="1">
    <location>
        <begin position="81"/>
        <end position="101"/>
    </location>
</feature>
<dbReference type="EMBL" id="JXLN01001082">
    <property type="protein sequence ID" value="KPM02140.1"/>
    <property type="molecule type" value="Genomic_DNA"/>
</dbReference>
<reference evidence="2 3" key="1">
    <citation type="journal article" date="2015" name="Parasit. Vectors">
        <title>Draft genome of the scabies mite.</title>
        <authorList>
            <person name="Rider S.D.Jr."/>
            <person name="Morgan M.S."/>
            <person name="Arlian L.G."/>
        </authorList>
    </citation>
    <scope>NUCLEOTIDE SEQUENCE [LARGE SCALE GENOMIC DNA]</scope>
    <source>
        <strain evidence="2">Arlian Lab</strain>
    </source>
</reference>
<name>A0A131ZVN5_SARSC</name>
<evidence type="ECO:0000313" key="3">
    <source>
        <dbReference type="Proteomes" id="UP000616769"/>
    </source>
</evidence>
<dbReference type="OrthoDB" id="10068428at2759"/>
<sequence length="135" mass="15018">MKTLPSKRKCSTRLLLASNENDLIKTNRSRNNDDDDDDDDDDDGNSSSGSPNRCDKENSGKAFNSPALSPKKRRRGRIRTSSHSEVGKFESSTMSQANDALNSSTNSNSSSIRGCKTRGMQNQFTFETQHNFSIY</sequence>
<comment type="caution">
    <text evidence="2">The sequence shown here is derived from an EMBL/GenBank/DDBJ whole genome shotgun (WGS) entry which is preliminary data.</text>
</comment>
<gene>
    <name evidence="2" type="ORF">QR98_0005460</name>
</gene>
<dbReference type="AlphaFoldDB" id="A0A131ZVN5"/>